<dbReference type="PANTHER" id="PTHR47657:SF10">
    <property type="entry name" value="ZN(II)2CYS6 TRANSCRIPTION FACTOR (EUROFUNG)"/>
    <property type="match status" value="1"/>
</dbReference>
<dbReference type="GO" id="GO:0008270">
    <property type="term" value="F:zinc ion binding"/>
    <property type="evidence" value="ECO:0007669"/>
    <property type="project" value="InterPro"/>
</dbReference>
<feature type="compositionally biased region" description="Polar residues" evidence="5">
    <location>
        <begin position="82"/>
        <end position="92"/>
    </location>
</feature>
<feature type="domain" description="Zn(2)-C6 fungal-type" evidence="6">
    <location>
        <begin position="24"/>
        <end position="54"/>
    </location>
</feature>
<keyword evidence="4" id="KW-0539">Nucleus</keyword>
<feature type="region of interest" description="Disordered" evidence="5">
    <location>
        <begin position="45"/>
        <end position="112"/>
    </location>
</feature>
<feature type="compositionally biased region" description="Basic residues" evidence="5">
    <location>
        <begin position="11"/>
        <end position="23"/>
    </location>
</feature>
<name>A0A5N5WYN7_9EURO</name>
<dbReference type="InterPro" id="IPR021858">
    <property type="entry name" value="Fun_TF"/>
</dbReference>
<dbReference type="PROSITE" id="PS00463">
    <property type="entry name" value="ZN2_CY6_FUNGAL_1"/>
    <property type="match status" value="1"/>
</dbReference>
<dbReference type="Gene3D" id="4.10.240.10">
    <property type="entry name" value="Zn(2)-C6 fungal-type DNA-binding domain"/>
    <property type="match status" value="1"/>
</dbReference>
<dbReference type="EMBL" id="ML732227">
    <property type="protein sequence ID" value="KAB8073439.1"/>
    <property type="molecule type" value="Genomic_DNA"/>
</dbReference>
<organism evidence="7 8">
    <name type="scientific">Aspergillus leporis</name>
    <dbReference type="NCBI Taxonomy" id="41062"/>
    <lineage>
        <taxon>Eukaryota</taxon>
        <taxon>Fungi</taxon>
        <taxon>Dikarya</taxon>
        <taxon>Ascomycota</taxon>
        <taxon>Pezizomycotina</taxon>
        <taxon>Eurotiomycetes</taxon>
        <taxon>Eurotiomycetidae</taxon>
        <taxon>Eurotiales</taxon>
        <taxon>Aspergillaceae</taxon>
        <taxon>Aspergillus</taxon>
        <taxon>Aspergillus subgen. Circumdati</taxon>
    </lineage>
</organism>
<keyword evidence="3" id="KW-0804">Transcription</keyword>
<evidence type="ECO:0000256" key="3">
    <source>
        <dbReference type="ARBA" id="ARBA00023163"/>
    </source>
</evidence>
<gene>
    <name evidence="7" type="ORF">BDV29DRAFT_201825</name>
</gene>
<evidence type="ECO:0000313" key="8">
    <source>
        <dbReference type="Proteomes" id="UP000326565"/>
    </source>
</evidence>
<evidence type="ECO:0000313" key="7">
    <source>
        <dbReference type="EMBL" id="KAB8073439.1"/>
    </source>
</evidence>
<dbReference type="AlphaFoldDB" id="A0A5N5WYN7"/>
<evidence type="ECO:0000256" key="2">
    <source>
        <dbReference type="ARBA" id="ARBA00023125"/>
    </source>
</evidence>
<dbReference type="PANTHER" id="PTHR47657">
    <property type="entry name" value="STEROL REGULATORY ELEMENT-BINDING PROTEIN ECM22"/>
    <property type="match status" value="1"/>
</dbReference>
<keyword evidence="1" id="KW-0805">Transcription regulation</keyword>
<dbReference type="GO" id="GO:0000981">
    <property type="term" value="F:DNA-binding transcription factor activity, RNA polymerase II-specific"/>
    <property type="evidence" value="ECO:0007669"/>
    <property type="project" value="InterPro"/>
</dbReference>
<dbReference type="InterPro" id="IPR036864">
    <property type="entry name" value="Zn2-C6_fun-type_DNA-bd_sf"/>
</dbReference>
<evidence type="ECO:0000256" key="5">
    <source>
        <dbReference type="SAM" id="MobiDB-lite"/>
    </source>
</evidence>
<dbReference type="Pfam" id="PF00172">
    <property type="entry name" value="Zn_clus"/>
    <property type="match status" value="1"/>
</dbReference>
<keyword evidence="2" id="KW-0238">DNA-binding</keyword>
<protein>
    <recommendedName>
        <fullName evidence="6">Zn(2)-C6 fungal-type domain-containing protein</fullName>
    </recommendedName>
</protein>
<sequence>MSTGGKSQEARKRHRARHTKSRHGCFSCKLRRVKCDEGRPVCGTCSSRGEPCSFPDPPDPTVISHRSNSAASRTRRDGPRTRSGSGLHSSQPHGEPLENDLPRPAGIPQSVNDDNLLEMDNILMVQFFHLYTARGMSLHPKRSQVWERVIPDLAGRNRFLMHLVLALGGIHMITERLRHGPRGEDNGSETVGLRVVMEHHQKGLQHFREEVAQISNSNAETVYAGSLLLVGFIYASLQVPELNPPATTTHSVSVAYGGALNTRVSKTFHRPQIGWLHLSRGVSAVVRDQWPVLKAGRLRPVVLHFHGDEYWKDLPFTSSLSQLSNCSPRLIVFAQGASQAISDLKTAWAAIGLASSTDSSFVDSPTSLPSPTMSDEAVDEQSRIIDVLETVYTRIISALQCSVSERGSPDDSDIQANFEEAAVLAWPNLIPNDFISLLELDDQVDLSRAYSLTILAHFYVINTLVDRWFLYGSFKEEIFKIHGSVYNSFNAQLDRLMMWPVKVAAS</sequence>
<dbReference type="Pfam" id="PF11951">
    <property type="entry name" value="Fungal_trans_2"/>
    <property type="match status" value="1"/>
</dbReference>
<dbReference type="PROSITE" id="PS50048">
    <property type="entry name" value="ZN2_CY6_FUNGAL_2"/>
    <property type="match status" value="1"/>
</dbReference>
<dbReference type="GO" id="GO:0003677">
    <property type="term" value="F:DNA binding"/>
    <property type="evidence" value="ECO:0007669"/>
    <property type="project" value="UniProtKB-KW"/>
</dbReference>
<dbReference type="SMART" id="SM00066">
    <property type="entry name" value="GAL4"/>
    <property type="match status" value="1"/>
</dbReference>
<feature type="region of interest" description="Disordered" evidence="5">
    <location>
        <begin position="1"/>
        <end position="23"/>
    </location>
</feature>
<dbReference type="CDD" id="cd00067">
    <property type="entry name" value="GAL4"/>
    <property type="match status" value="1"/>
</dbReference>
<keyword evidence="8" id="KW-1185">Reference proteome</keyword>
<evidence type="ECO:0000259" key="6">
    <source>
        <dbReference type="PROSITE" id="PS50048"/>
    </source>
</evidence>
<dbReference type="InterPro" id="IPR052400">
    <property type="entry name" value="Zn2-C6_fungal_TF"/>
</dbReference>
<reference evidence="7 8" key="1">
    <citation type="submission" date="2019-04" db="EMBL/GenBank/DDBJ databases">
        <title>Friends and foes A comparative genomics study of 23 Aspergillus species from section Flavi.</title>
        <authorList>
            <consortium name="DOE Joint Genome Institute"/>
            <person name="Kjaerbolling I."/>
            <person name="Vesth T."/>
            <person name="Frisvad J.C."/>
            <person name="Nybo J.L."/>
            <person name="Theobald S."/>
            <person name="Kildgaard S."/>
            <person name="Isbrandt T."/>
            <person name="Kuo A."/>
            <person name="Sato A."/>
            <person name="Lyhne E.K."/>
            <person name="Kogle M.E."/>
            <person name="Wiebenga A."/>
            <person name="Kun R.S."/>
            <person name="Lubbers R.J."/>
            <person name="Makela M.R."/>
            <person name="Barry K."/>
            <person name="Chovatia M."/>
            <person name="Clum A."/>
            <person name="Daum C."/>
            <person name="Haridas S."/>
            <person name="He G."/>
            <person name="LaButti K."/>
            <person name="Lipzen A."/>
            <person name="Mondo S."/>
            <person name="Riley R."/>
            <person name="Salamov A."/>
            <person name="Simmons B.A."/>
            <person name="Magnuson J.K."/>
            <person name="Henrissat B."/>
            <person name="Mortensen U.H."/>
            <person name="Larsen T.O."/>
            <person name="Devries R.P."/>
            <person name="Grigoriev I.V."/>
            <person name="Machida M."/>
            <person name="Baker S.E."/>
            <person name="Andersen M.R."/>
        </authorList>
    </citation>
    <scope>NUCLEOTIDE SEQUENCE [LARGE SCALE GENOMIC DNA]</scope>
    <source>
        <strain evidence="7 8">CBS 151.66</strain>
    </source>
</reference>
<evidence type="ECO:0000256" key="4">
    <source>
        <dbReference type="ARBA" id="ARBA00023242"/>
    </source>
</evidence>
<evidence type="ECO:0000256" key="1">
    <source>
        <dbReference type="ARBA" id="ARBA00023015"/>
    </source>
</evidence>
<proteinExistence type="predicted"/>
<dbReference type="OrthoDB" id="3546279at2759"/>
<dbReference type="Proteomes" id="UP000326565">
    <property type="component" value="Unassembled WGS sequence"/>
</dbReference>
<accession>A0A5N5WYN7</accession>
<dbReference type="InterPro" id="IPR001138">
    <property type="entry name" value="Zn2Cys6_DnaBD"/>
</dbReference>
<dbReference type="GO" id="GO:0009893">
    <property type="term" value="P:positive regulation of metabolic process"/>
    <property type="evidence" value="ECO:0007669"/>
    <property type="project" value="UniProtKB-ARBA"/>
</dbReference>
<dbReference type="SUPFAM" id="SSF57701">
    <property type="entry name" value="Zn2/Cys6 DNA-binding domain"/>
    <property type="match status" value="1"/>
</dbReference>